<dbReference type="InterPro" id="IPR010483">
    <property type="entry name" value="Alpha_2_MRAP_C"/>
</dbReference>
<dbReference type="InterPro" id="IPR038003">
    <property type="entry name" value="A2-macroglobuin_RAP"/>
</dbReference>
<dbReference type="EMBL" id="CAJFDH010000005">
    <property type="protein sequence ID" value="CAD5226275.1"/>
    <property type="molecule type" value="Genomic_DNA"/>
</dbReference>
<dbReference type="Proteomes" id="UP000614601">
    <property type="component" value="Unassembled WGS sequence"/>
</dbReference>
<comment type="caution">
    <text evidence="3">The sequence shown here is derived from an EMBL/GenBank/DDBJ whole genome shotgun (WGS) entry which is preliminary data.</text>
</comment>
<dbReference type="OrthoDB" id="5817428at2759"/>
<evidence type="ECO:0000259" key="2">
    <source>
        <dbReference type="Pfam" id="PF06401"/>
    </source>
</evidence>
<name>A0A811LGG3_9BILA</name>
<evidence type="ECO:0000313" key="3">
    <source>
        <dbReference type="EMBL" id="CAD5226275.1"/>
    </source>
</evidence>
<dbReference type="GO" id="GO:0050750">
    <property type="term" value="F:low-density lipoprotein particle receptor binding"/>
    <property type="evidence" value="ECO:0007669"/>
    <property type="project" value="InterPro"/>
</dbReference>
<feature type="domain" description="Alpha-2-macroglobulin RAP C-terminal" evidence="2">
    <location>
        <begin position="104"/>
        <end position="291"/>
    </location>
</feature>
<reference evidence="3" key="1">
    <citation type="submission" date="2020-09" db="EMBL/GenBank/DDBJ databases">
        <authorList>
            <person name="Kikuchi T."/>
        </authorList>
    </citation>
    <scope>NUCLEOTIDE SEQUENCE</scope>
    <source>
        <strain evidence="3">SH1</strain>
    </source>
</reference>
<dbReference type="Proteomes" id="UP000783686">
    <property type="component" value="Unassembled WGS sequence"/>
</dbReference>
<feature type="coiled-coil region" evidence="1">
    <location>
        <begin position="128"/>
        <end position="158"/>
    </location>
</feature>
<proteinExistence type="predicted"/>
<organism evidence="3 4">
    <name type="scientific">Bursaphelenchus okinawaensis</name>
    <dbReference type="NCBI Taxonomy" id="465554"/>
    <lineage>
        <taxon>Eukaryota</taxon>
        <taxon>Metazoa</taxon>
        <taxon>Ecdysozoa</taxon>
        <taxon>Nematoda</taxon>
        <taxon>Chromadorea</taxon>
        <taxon>Rhabditida</taxon>
        <taxon>Tylenchina</taxon>
        <taxon>Tylenchomorpha</taxon>
        <taxon>Aphelenchoidea</taxon>
        <taxon>Aphelenchoididae</taxon>
        <taxon>Bursaphelenchus</taxon>
    </lineage>
</organism>
<dbReference type="Pfam" id="PF06401">
    <property type="entry name" value="Alpha-2-MRAP_C"/>
    <property type="match status" value="1"/>
</dbReference>
<dbReference type="SUPFAM" id="SSF47045">
    <property type="entry name" value="RAP domain-like"/>
    <property type="match status" value="3"/>
</dbReference>
<dbReference type="Gene3D" id="1.20.81.10">
    <property type="entry name" value="RAP domain"/>
    <property type="match status" value="3"/>
</dbReference>
<accession>A0A811LGG3</accession>
<gene>
    <name evidence="3" type="ORF">BOKJ2_LOCUS11996</name>
</gene>
<evidence type="ECO:0000256" key="1">
    <source>
        <dbReference type="SAM" id="Coils"/>
    </source>
</evidence>
<dbReference type="InterPro" id="IPR036744">
    <property type="entry name" value="RAP_sf"/>
</dbReference>
<keyword evidence="4" id="KW-1185">Reference proteome</keyword>
<dbReference type="PANTHER" id="PTHR16560:SF2">
    <property type="entry name" value="ALPHA-2-MACROGLOBULIN RECEPTOR-ASSOCIATED PROTEIN"/>
    <property type="match status" value="1"/>
</dbReference>
<evidence type="ECO:0000313" key="4">
    <source>
        <dbReference type="Proteomes" id="UP000614601"/>
    </source>
</evidence>
<dbReference type="GO" id="GO:0048259">
    <property type="term" value="P:regulation of receptor-mediated endocytosis"/>
    <property type="evidence" value="ECO:0007669"/>
    <property type="project" value="TreeGrafter"/>
</dbReference>
<sequence>MDKINFIWQKAQSRLDRQEAAQKLQEELKKFDQLYVSIKHEQQQHHKNTKSVSEADDKLEKLLERYNLDEALNAFRIKYKHDSKKLHNTVNKPTRNTDNFRDVIFSNSRLQQLWSKINQNDEVSKAELSDLHRQFNDLKMKIKEYEKVQEDLEEVDENKVHDTVDHQQLVKEHKALNGEIEDSFQHLNAEIEAVLENPFENERVRKLWIKAKNTPKLIPNELNAIKSELRHLDRHFLQLQHHDDIMDEHKSLHAIEDDPNLASMTDQKDKILHKLTKLETYLNEKLHHTEL</sequence>
<keyword evidence="1" id="KW-0175">Coiled coil</keyword>
<dbReference type="AlphaFoldDB" id="A0A811LGG3"/>
<dbReference type="GO" id="GO:0048019">
    <property type="term" value="F:receptor antagonist activity"/>
    <property type="evidence" value="ECO:0007669"/>
    <property type="project" value="InterPro"/>
</dbReference>
<dbReference type="GO" id="GO:0005783">
    <property type="term" value="C:endoplasmic reticulum"/>
    <property type="evidence" value="ECO:0007669"/>
    <property type="project" value="InterPro"/>
</dbReference>
<dbReference type="PANTHER" id="PTHR16560">
    <property type="entry name" value="ALPHA-2-MACROGLOBULIN RECEPTOR-ASSOCIATED PROTEIN"/>
    <property type="match status" value="1"/>
</dbReference>
<dbReference type="GO" id="GO:0008201">
    <property type="term" value="F:heparin binding"/>
    <property type="evidence" value="ECO:0007669"/>
    <property type="project" value="InterPro"/>
</dbReference>
<dbReference type="EMBL" id="CAJFCW020000005">
    <property type="protein sequence ID" value="CAG9121975.1"/>
    <property type="molecule type" value="Genomic_DNA"/>
</dbReference>
<protein>
    <recommendedName>
        <fullName evidence="2">Alpha-2-macroglobulin RAP C-terminal domain-containing protein</fullName>
    </recommendedName>
</protein>